<dbReference type="PANTHER" id="PTHR37483">
    <property type="entry name" value="UPF0125 PROTEIN RATB"/>
    <property type="match status" value="1"/>
</dbReference>
<dbReference type="HAMAP" id="MF_00460">
    <property type="entry name" value="UPF0125_RnfH"/>
    <property type="match status" value="1"/>
</dbReference>
<dbReference type="AlphaFoldDB" id="A0A853H4E9"/>
<dbReference type="Gene3D" id="3.10.20.280">
    <property type="entry name" value="RnfH-like"/>
    <property type="match status" value="1"/>
</dbReference>
<dbReference type="RefSeq" id="WP_130039595.1">
    <property type="nucleotide sequence ID" value="NZ_JACCEV010000002.1"/>
</dbReference>
<accession>A0A853H4E9</accession>
<dbReference type="InterPro" id="IPR037021">
    <property type="entry name" value="RnfH_sf"/>
</dbReference>
<comment type="caution">
    <text evidence="3">The sequence shown here is derived from an EMBL/GenBank/DDBJ whole genome shotgun (WGS) entry which is preliminary data.</text>
</comment>
<dbReference type="InterPro" id="IPR005346">
    <property type="entry name" value="RnfH"/>
</dbReference>
<dbReference type="Proteomes" id="UP000554144">
    <property type="component" value="Unassembled WGS sequence"/>
</dbReference>
<dbReference type="SUPFAM" id="SSF54285">
    <property type="entry name" value="MoaD/ThiS"/>
    <property type="match status" value="1"/>
</dbReference>
<evidence type="ECO:0000256" key="2">
    <source>
        <dbReference type="HAMAP-Rule" id="MF_00460"/>
    </source>
</evidence>
<dbReference type="NCBIfam" id="NF002490">
    <property type="entry name" value="PRK01777.1"/>
    <property type="match status" value="1"/>
</dbReference>
<dbReference type="InterPro" id="IPR016155">
    <property type="entry name" value="Mopterin_synth/thiamin_S_b"/>
</dbReference>
<dbReference type="EMBL" id="JACCEV010000002">
    <property type="protein sequence ID" value="NYT86055.1"/>
    <property type="molecule type" value="Genomic_DNA"/>
</dbReference>
<protein>
    <recommendedName>
        <fullName evidence="2">UPF0125 protein H0A62_10610</fullName>
    </recommendedName>
</protein>
<organism evidence="3 4">
    <name type="scientific">Pollutimonas harenae</name>
    <dbReference type="NCBI Taxonomy" id="657015"/>
    <lineage>
        <taxon>Bacteria</taxon>
        <taxon>Pseudomonadati</taxon>
        <taxon>Pseudomonadota</taxon>
        <taxon>Betaproteobacteria</taxon>
        <taxon>Burkholderiales</taxon>
        <taxon>Alcaligenaceae</taxon>
        <taxon>Pollutimonas</taxon>
    </lineage>
</organism>
<dbReference type="Pfam" id="PF03658">
    <property type="entry name" value="Ub-RnfH"/>
    <property type="match status" value="1"/>
</dbReference>
<comment type="similarity">
    <text evidence="1 2">Belongs to the UPF0125 (RnfH) family.</text>
</comment>
<evidence type="ECO:0000313" key="3">
    <source>
        <dbReference type="EMBL" id="NYT86055.1"/>
    </source>
</evidence>
<dbReference type="OrthoDB" id="9796575at2"/>
<reference evidence="3 4" key="1">
    <citation type="submission" date="2020-07" db="EMBL/GenBank/DDBJ databases">
        <title>Taxonomic revisions and descriptions of new bacterial species based on genomic comparisons in the high-G+C-content subgroup of the family Alcaligenaceae.</title>
        <authorList>
            <person name="Szabo A."/>
            <person name="Felfoldi T."/>
        </authorList>
    </citation>
    <scope>NUCLEOTIDE SEQUENCE [LARGE SCALE GENOMIC DNA]</scope>
    <source>
        <strain evidence="3 4">DSM 25667</strain>
    </source>
</reference>
<proteinExistence type="inferred from homology"/>
<dbReference type="PANTHER" id="PTHR37483:SF1">
    <property type="entry name" value="UPF0125 PROTEIN RATB"/>
    <property type="match status" value="1"/>
</dbReference>
<name>A0A853H4E9_9BURK</name>
<keyword evidence="4" id="KW-1185">Reference proteome</keyword>
<evidence type="ECO:0000256" key="1">
    <source>
        <dbReference type="ARBA" id="ARBA00010645"/>
    </source>
</evidence>
<evidence type="ECO:0000313" key="4">
    <source>
        <dbReference type="Proteomes" id="UP000554144"/>
    </source>
</evidence>
<sequence>MVNDISIEVVYAQAESAWRKHVTMTAGSTVEEALAASRFALHFPDYPQESLAVGIYGQSCTLTRVLTDGDRIEIYRPLTFDPMESRRRRATHRKAFMTKRLSRT</sequence>
<gene>
    <name evidence="3" type="ORF">H0A62_10610</name>
</gene>